<dbReference type="InterPro" id="IPR041497">
    <property type="entry name" value="Thump-like"/>
</dbReference>
<dbReference type="Pfam" id="PF18096">
    <property type="entry name" value="Thump_like"/>
    <property type="match status" value="1"/>
</dbReference>
<evidence type="ECO:0000313" key="3">
    <source>
        <dbReference type="EMBL" id="RXG23835.1"/>
    </source>
</evidence>
<gene>
    <name evidence="3" type="ORF">DSM00_1451</name>
</gene>
<dbReference type="AlphaFoldDB" id="A0A4Q0PAZ5"/>
<dbReference type="Gene3D" id="1.10.10.1110">
    <property type="entry name" value="Methyltransferase PG1098, N-terminal domain"/>
    <property type="match status" value="1"/>
</dbReference>
<evidence type="ECO:0000259" key="1">
    <source>
        <dbReference type="Pfam" id="PF18096"/>
    </source>
</evidence>
<protein>
    <submittedName>
        <fullName evidence="3">Uncharacterized protein</fullName>
    </submittedName>
</protein>
<feature type="domain" description="THUMP-like" evidence="1">
    <location>
        <begin position="323"/>
        <end position="393"/>
    </location>
</feature>
<keyword evidence="4" id="KW-1185">Reference proteome</keyword>
<evidence type="ECO:0000313" key="4">
    <source>
        <dbReference type="Proteomes" id="UP000289238"/>
    </source>
</evidence>
<feature type="domain" description="PG-1098 ferredoxin-like" evidence="2">
    <location>
        <begin position="280"/>
        <end position="322"/>
    </location>
</feature>
<dbReference type="InterPro" id="IPR029063">
    <property type="entry name" value="SAM-dependent_MTases_sf"/>
</dbReference>
<comment type="caution">
    <text evidence="3">The sequence shown here is derived from an EMBL/GenBank/DDBJ whole genome shotgun (WGS) entry which is preliminary data.</text>
</comment>
<dbReference type="SUPFAM" id="SSF53335">
    <property type="entry name" value="S-adenosyl-L-methionine-dependent methyltransferases"/>
    <property type="match status" value="1"/>
</dbReference>
<dbReference type="CDD" id="cd02440">
    <property type="entry name" value="AdoMet_MTases"/>
    <property type="match status" value="1"/>
</dbReference>
<accession>A0A4Q0PAZ5</accession>
<dbReference type="RefSeq" id="WP_128757335.1">
    <property type="nucleotide sequence ID" value="NZ_QOVM01000002.1"/>
</dbReference>
<dbReference type="InterPro" id="IPR054168">
    <property type="entry name" value="PG_1098_Fer"/>
</dbReference>
<dbReference type="Gene3D" id="3.40.50.150">
    <property type="entry name" value="Vaccinia Virus protein VP39"/>
    <property type="match status" value="1"/>
</dbReference>
<dbReference type="OrthoDB" id="1000417at2"/>
<organism evidence="3 4">
    <name type="scientific">Leeuwenhoekiella aequorea</name>
    <dbReference type="NCBI Taxonomy" id="283736"/>
    <lineage>
        <taxon>Bacteria</taxon>
        <taxon>Pseudomonadati</taxon>
        <taxon>Bacteroidota</taxon>
        <taxon>Flavobacteriia</taxon>
        <taxon>Flavobacteriales</taxon>
        <taxon>Flavobacteriaceae</taxon>
        <taxon>Leeuwenhoekiella</taxon>
    </lineage>
</organism>
<evidence type="ECO:0000259" key="2">
    <source>
        <dbReference type="Pfam" id="PF22013"/>
    </source>
</evidence>
<name>A0A4Q0PAZ5_9FLAO</name>
<dbReference type="Pfam" id="PF22013">
    <property type="entry name" value="PG_1098_Fer"/>
    <property type="match status" value="1"/>
</dbReference>
<dbReference type="Proteomes" id="UP000289238">
    <property type="component" value="Unassembled WGS sequence"/>
</dbReference>
<reference evidence="3 4" key="1">
    <citation type="submission" date="2018-07" db="EMBL/GenBank/DDBJ databases">
        <title>Leeuwenhoekiella genomics.</title>
        <authorList>
            <person name="Tahon G."/>
            <person name="Willems A."/>
        </authorList>
    </citation>
    <scope>NUCLEOTIDE SEQUENCE [LARGE SCALE GENOMIC DNA]</scope>
    <source>
        <strain evidence="3 4">LMG 22550</strain>
    </source>
</reference>
<dbReference type="EMBL" id="QOVM01000002">
    <property type="protein sequence ID" value="RXG23835.1"/>
    <property type="molecule type" value="Genomic_DNA"/>
</dbReference>
<proteinExistence type="predicted"/>
<sequence>MNYRLLDKDVVEFIHSNLNEDISRLILKGSPFSDVTIQELAQQLIGFQKAQNKLPSWFSNSEIYFPPKLNLEQTSSEATASYKASLFTGSKAIDLTGGFGIDDYYLSKNFKQVTHCEINEDLAAIAAHNYKSLGAGNISVVTSDSLKYLEKTDAFYDLIYADPSRRSISKGKVFMLKDCEPNIPDNLDLLFKKTDTVVLKTSPLLDITAGLKELNYVVEIHVVAVKNEVKELLWVLKKNRAQQSIKLVAVNLDSDYTTPVTLNFEAQNESFSAYAEPSTYLYEPNAALLKLGVFNWISTHYHLEKLAPNSHLYTSDKKIEFPGRVFKINATVPYSKKEISKLLKNKKAHITTRNFKESAPALRSKFKVLDGGDTYLFFTTLENNKSIMLSCSKLT</sequence>